<feature type="domain" description="Plastocyanin-like" evidence="14">
    <location>
        <begin position="237"/>
        <end position="344"/>
    </location>
</feature>
<dbReference type="InterPro" id="IPR011707">
    <property type="entry name" value="Cu-oxidase-like_N"/>
</dbReference>
<proteinExistence type="inferred from homology"/>
<evidence type="ECO:0000256" key="9">
    <source>
        <dbReference type="ARBA" id="ARBA00023008"/>
    </source>
</evidence>
<comment type="catalytic activity">
    <reaction evidence="10 12">
        <text>nitric oxide + Fe(III)-[cytochrome c] + H2O = Fe(II)-[cytochrome c] + nitrite + 2 H(+)</text>
        <dbReference type="Rhea" id="RHEA:15233"/>
        <dbReference type="Rhea" id="RHEA-COMP:10350"/>
        <dbReference type="Rhea" id="RHEA-COMP:14399"/>
        <dbReference type="ChEBI" id="CHEBI:15377"/>
        <dbReference type="ChEBI" id="CHEBI:15378"/>
        <dbReference type="ChEBI" id="CHEBI:16301"/>
        <dbReference type="ChEBI" id="CHEBI:16480"/>
        <dbReference type="ChEBI" id="CHEBI:29033"/>
        <dbReference type="ChEBI" id="CHEBI:29034"/>
        <dbReference type="EC" id="1.7.2.1"/>
    </reaction>
</comment>
<protein>
    <recommendedName>
        <fullName evidence="5 12">Copper-containing nitrite reductase</fullName>
        <ecNumber evidence="4 12">1.7.2.1</ecNumber>
    </recommendedName>
</protein>
<reference evidence="15 16" key="1">
    <citation type="submission" date="2018-01" db="EMBL/GenBank/DDBJ databases">
        <title>Whole genome analyses suggest that Burkholderia sensu lato contains two further novel genera in the rhizoxinica-symbiotica group Mycetohabitans gen. nov., and Trinickia gen. nov.: implications for the evolution of diazotrophy and nodulation in the Burkholderiaceae.</title>
        <authorList>
            <person name="Estrada-de los Santos P."/>
            <person name="Palmer M."/>
            <person name="Chavez-Ramirez B."/>
            <person name="Beukes C."/>
            <person name="Steenkamp E.T."/>
            <person name="Hirsch A.M."/>
            <person name="Manyaka P."/>
            <person name="Maluk M."/>
            <person name="Lafos M."/>
            <person name="Crook M."/>
            <person name="Gross E."/>
            <person name="Simon M.F."/>
            <person name="Bueno dos Reis Junior F."/>
            <person name="Poole P.S."/>
            <person name="Venter S.N."/>
            <person name="James E.K."/>
        </authorList>
    </citation>
    <scope>NUCLEOTIDE SEQUENCE [LARGE SCALE GENOMIC DNA]</scope>
    <source>
        <strain evidence="15 16">GIMN1.004</strain>
    </source>
</reference>
<feature type="signal peptide" evidence="12">
    <location>
        <begin position="1"/>
        <end position="31"/>
    </location>
</feature>
<dbReference type="CDD" id="cd11020">
    <property type="entry name" value="CuRO_1_CuNIR"/>
    <property type="match status" value="1"/>
</dbReference>
<accession>A0A2N7VCZ5</accession>
<feature type="chain" id="PRO_5015214396" description="Copper-containing nitrite reductase" evidence="12">
    <location>
        <begin position="32"/>
        <end position="508"/>
    </location>
</feature>
<evidence type="ECO:0000256" key="7">
    <source>
        <dbReference type="ARBA" id="ARBA00022737"/>
    </source>
</evidence>
<gene>
    <name evidence="15" type="primary">nirK</name>
    <name evidence="15" type="ORF">C0Z18_28790</name>
</gene>
<comment type="cofactor">
    <cofactor evidence="12">
        <name>Cu(2+)</name>
        <dbReference type="ChEBI" id="CHEBI:29036"/>
    </cofactor>
    <text evidence="12">Binds 1 Cu(+) ion.</text>
</comment>
<dbReference type="NCBIfam" id="TIGR02376">
    <property type="entry name" value="Cu_nitrite_red"/>
    <property type="match status" value="1"/>
</dbReference>
<dbReference type="CDD" id="cd00920">
    <property type="entry name" value="Cupredoxin"/>
    <property type="match status" value="1"/>
</dbReference>
<keyword evidence="12" id="KW-0732">Signal</keyword>
<keyword evidence="9 11" id="KW-0186">Copper</keyword>
<dbReference type="EMBL" id="PNYA01000036">
    <property type="protein sequence ID" value="PMS15030.1"/>
    <property type="molecule type" value="Genomic_DNA"/>
</dbReference>
<organism evidence="15 16">
    <name type="scientific">Trinickia dabaoshanensis</name>
    <dbReference type="NCBI Taxonomy" id="564714"/>
    <lineage>
        <taxon>Bacteria</taxon>
        <taxon>Pseudomonadati</taxon>
        <taxon>Pseudomonadota</taxon>
        <taxon>Betaproteobacteria</taxon>
        <taxon>Burkholderiales</taxon>
        <taxon>Burkholderiaceae</taxon>
        <taxon>Trinickia</taxon>
    </lineage>
</organism>
<keyword evidence="8 12" id="KW-0560">Oxidoreductase</keyword>
<name>A0A2N7VCZ5_9BURK</name>
<comment type="subunit">
    <text evidence="3 12">Homotrimer.</text>
</comment>
<dbReference type="Gene3D" id="2.60.40.420">
    <property type="entry name" value="Cupredoxins - blue copper proteins"/>
    <property type="match status" value="3"/>
</dbReference>
<evidence type="ECO:0000256" key="1">
    <source>
        <dbReference type="ARBA" id="ARBA00004418"/>
    </source>
</evidence>
<evidence type="ECO:0000256" key="2">
    <source>
        <dbReference type="ARBA" id="ARBA00010609"/>
    </source>
</evidence>
<evidence type="ECO:0000256" key="6">
    <source>
        <dbReference type="ARBA" id="ARBA00022723"/>
    </source>
</evidence>
<dbReference type="AlphaFoldDB" id="A0A2N7VCZ5"/>
<feature type="binding site" description="type 1 copper site" evidence="11">
    <location>
        <position position="282"/>
    </location>
    <ligand>
        <name>Cu cation</name>
        <dbReference type="ChEBI" id="CHEBI:23378"/>
        <label>1</label>
    </ligand>
</feature>
<evidence type="ECO:0000313" key="15">
    <source>
        <dbReference type="EMBL" id="PMS15030.1"/>
    </source>
</evidence>
<dbReference type="Pfam" id="PF07732">
    <property type="entry name" value="Cu-oxidase_3"/>
    <property type="match status" value="1"/>
</dbReference>
<comment type="subcellular location">
    <subcellularLocation>
        <location evidence="1">Periplasm</location>
    </subcellularLocation>
</comment>
<dbReference type="InterPro" id="IPR045087">
    <property type="entry name" value="Cu-oxidase_fam"/>
</dbReference>
<evidence type="ECO:0000259" key="13">
    <source>
        <dbReference type="Pfam" id="PF07731"/>
    </source>
</evidence>
<dbReference type="GO" id="GO:0005507">
    <property type="term" value="F:copper ion binding"/>
    <property type="evidence" value="ECO:0007669"/>
    <property type="project" value="InterPro"/>
</dbReference>
<evidence type="ECO:0000256" key="12">
    <source>
        <dbReference type="RuleBase" id="RU365025"/>
    </source>
</evidence>
<dbReference type="OrthoDB" id="9757546at2"/>
<evidence type="ECO:0000256" key="5">
    <source>
        <dbReference type="ARBA" id="ARBA00017290"/>
    </source>
</evidence>
<dbReference type="PANTHER" id="PTHR11709">
    <property type="entry name" value="MULTI-COPPER OXIDASE"/>
    <property type="match status" value="1"/>
</dbReference>
<feature type="domain" description="Plastocyanin-like" evidence="13">
    <location>
        <begin position="385"/>
        <end position="494"/>
    </location>
</feature>
<comment type="cofactor">
    <cofactor evidence="12">
        <name>Cu(+)</name>
        <dbReference type="ChEBI" id="CHEBI:49552"/>
    </cofactor>
    <text evidence="12">Binds 1 Cu(+) ion.</text>
</comment>
<dbReference type="InterPro" id="IPR033138">
    <property type="entry name" value="Cu_oxidase_CS"/>
</dbReference>
<dbReference type="PROSITE" id="PS00079">
    <property type="entry name" value="MULTICOPPER_OXIDASE1"/>
    <property type="match status" value="1"/>
</dbReference>
<evidence type="ECO:0000256" key="11">
    <source>
        <dbReference type="PIRSR" id="PIRSR601287-1"/>
    </source>
</evidence>
<keyword evidence="16" id="KW-1185">Reference proteome</keyword>
<dbReference type="SUPFAM" id="SSF49503">
    <property type="entry name" value="Cupredoxins"/>
    <property type="match status" value="3"/>
</dbReference>
<feature type="binding site" description="type 1 copper site" evidence="11">
    <location>
        <position position="323"/>
    </location>
    <ligand>
        <name>Cu cation</name>
        <dbReference type="ChEBI" id="CHEBI:23378"/>
        <label>1</label>
    </ligand>
</feature>
<evidence type="ECO:0000313" key="16">
    <source>
        <dbReference type="Proteomes" id="UP000235616"/>
    </source>
</evidence>
<comment type="caution">
    <text evidence="15">The sequence shown here is derived from an EMBL/GenBank/DDBJ whole genome shotgun (WGS) entry which is preliminary data.</text>
</comment>
<keyword evidence="6 11" id="KW-0479">Metal-binding</keyword>
<dbReference type="CDD" id="cd04208">
    <property type="entry name" value="CuRO_2_CuNIR"/>
    <property type="match status" value="1"/>
</dbReference>
<dbReference type="PANTHER" id="PTHR11709:SF394">
    <property type="entry name" value="FI03373P-RELATED"/>
    <property type="match status" value="1"/>
</dbReference>
<feature type="binding site" description="type 1 copper site" evidence="11">
    <location>
        <position position="336"/>
    </location>
    <ligand>
        <name>Cu cation</name>
        <dbReference type="ChEBI" id="CHEBI:23378"/>
        <label>1</label>
    </ligand>
</feature>
<evidence type="ECO:0000256" key="3">
    <source>
        <dbReference type="ARBA" id="ARBA00011233"/>
    </source>
</evidence>
<dbReference type="InterPro" id="IPR011706">
    <property type="entry name" value="Cu-oxidase_C"/>
</dbReference>
<evidence type="ECO:0000256" key="4">
    <source>
        <dbReference type="ARBA" id="ARBA00011882"/>
    </source>
</evidence>
<evidence type="ECO:0000256" key="8">
    <source>
        <dbReference type="ARBA" id="ARBA00023002"/>
    </source>
</evidence>
<dbReference type="EC" id="1.7.2.1" evidence="4 12"/>
<evidence type="ECO:0000259" key="14">
    <source>
        <dbReference type="Pfam" id="PF07732"/>
    </source>
</evidence>
<dbReference type="GO" id="GO:0050421">
    <property type="term" value="F:nitrite reductase (NO-forming) activity"/>
    <property type="evidence" value="ECO:0007669"/>
    <property type="project" value="UniProtKB-EC"/>
</dbReference>
<feature type="binding site" description="type 1 copper site" evidence="11">
    <location>
        <position position="478"/>
    </location>
    <ligand>
        <name>Cu cation</name>
        <dbReference type="ChEBI" id="CHEBI:23378"/>
        <label>1</label>
    </ligand>
</feature>
<dbReference type="GO" id="GO:0042597">
    <property type="term" value="C:periplasmic space"/>
    <property type="evidence" value="ECO:0007669"/>
    <property type="project" value="UniProtKB-SubCell"/>
</dbReference>
<dbReference type="InterPro" id="IPR008972">
    <property type="entry name" value="Cupredoxin"/>
</dbReference>
<feature type="binding site" description="type 1 copper site" evidence="11">
    <location>
        <position position="331"/>
    </location>
    <ligand>
        <name>Cu cation</name>
        <dbReference type="ChEBI" id="CHEBI:23378"/>
        <label>1</label>
    </ligand>
</feature>
<keyword evidence="7" id="KW-0677">Repeat</keyword>
<comment type="similarity">
    <text evidence="2 12">Belongs to the multicopper oxidase family.</text>
</comment>
<dbReference type="FunFam" id="2.60.40.420:FF:000093">
    <property type="entry name" value="Copper-containing nitrite reductase"/>
    <property type="match status" value="1"/>
</dbReference>
<sequence>MEHSMCKFRVTAPIYLAVALLAAGGASIGFAANASPDSTQAVQRAATGNVRHFVMRTNIADGRLVYEDEHGNVDPDLKVRLGDTVEISIASKEGAEHDITFPDLKVESKRFSGATGATTLQFVASRAGEFHYFCSVPGHREAGMEGKLIVTGAPASPIAAHRDASSGMGGVEPAAAAGGMDGHAMPMPAVYAPAEAAAQPADPNAVSVAGDPAAVPPPVGARAPETIKYRIETDEVTGKLDNGTSFTYWTFDKRVPGPMLRARVGDTVELTLANAATSKMTHSIDLHAVTGAMGGGADTQVAPGQQKTVTFKALHPGLYVYHCATPLVPEHIAAGMYGMILIEPAGGLPKVDKEYYVMQGELYTSQPFGAHVHQQVDMAKLSAERPEYYVFNGAVGSLTKTHELTADVGQTVRIYFGVGGPNKVSSFHVIGGVFDTVYEEGSLSEAKHDVQTTLVPPGAAAIVEMKMQYPGKYMLVDHALTRAGKGLVGVLEVQGSADPTIYHVGSAR</sequence>
<dbReference type="Pfam" id="PF07731">
    <property type="entry name" value="Cu-oxidase_2"/>
    <property type="match status" value="1"/>
</dbReference>
<evidence type="ECO:0000256" key="10">
    <source>
        <dbReference type="ARBA" id="ARBA00049340"/>
    </source>
</evidence>
<dbReference type="PRINTS" id="PR00695">
    <property type="entry name" value="CUNO2RDTASE"/>
</dbReference>
<dbReference type="InterPro" id="IPR001287">
    <property type="entry name" value="NO2-reductase_Cu"/>
</dbReference>
<feature type="binding site" description="type 1 copper site" evidence="11">
    <location>
        <position position="287"/>
    </location>
    <ligand>
        <name>Cu cation</name>
        <dbReference type="ChEBI" id="CHEBI:23378"/>
        <label>1</label>
    </ligand>
</feature>
<feature type="binding site" description="type 1 copper site" evidence="11">
    <location>
        <position position="322"/>
    </location>
    <ligand>
        <name>Cu cation</name>
        <dbReference type="ChEBI" id="CHEBI:23378"/>
        <label>1</label>
    </ligand>
</feature>
<dbReference type="Proteomes" id="UP000235616">
    <property type="component" value="Unassembled WGS sequence"/>
</dbReference>